<organism evidence="2 3">
    <name type="scientific">Gluconacetobacter diazotrophicus (strain ATCC 49037 / DSM 5601 / CCUG 37298 / CIP 103539 / LMG 7603 / PAl5)</name>
    <dbReference type="NCBI Taxonomy" id="272568"/>
    <lineage>
        <taxon>Bacteria</taxon>
        <taxon>Pseudomonadati</taxon>
        <taxon>Pseudomonadota</taxon>
        <taxon>Alphaproteobacteria</taxon>
        <taxon>Acetobacterales</taxon>
        <taxon>Acetobacteraceae</taxon>
        <taxon>Gluconacetobacter</taxon>
    </lineage>
</organism>
<dbReference type="EMBL" id="AM889285">
    <property type="protein sequence ID" value="CAP56273.1"/>
    <property type="molecule type" value="Genomic_DNA"/>
</dbReference>
<protein>
    <submittedName>
        <fullName evidence="2">Uncharacterized protein</fullName>
    </submittedName>
</protein>
<name>A9HM81_GLUDA</name>
<reference evidence="2 3" key="1">
    <citation type="journal article" date="2009" name="BMC Genomics">
        <title>Complete genome sequence of the sugarcane nitrogen-fixing endophyte Gluconacetobacter diazotrophicus Pal5.</title>
        <authorList>
            <person name="Bertalan M."/>
            <person name="Albano R."/>
            <person name="Padua V."/>
            <person name="Rouws L."/>
            <person name="Rojas C."/>
            <person name="Hemerly A."/>
            <person name="Teixeira K."/>
            <person name="Schwab S."/>
            <person name="Araujo J."/>
            <person name="Oliveira A."/>
            <person name="Franca L."/>
            <person name="Magalhaes V."/>
            <person name="Alqueres S."/>
            <person name="Cardoso A."/>
            <person name="Almeida W."/>
            <person name="Loureiro M.M."/>
            <person name="Nogueira E."/>
            <person name="Cidade D."/>
            <person name="Oliveira D."/>
            <person name="Simao T."/>
            <person name="Macedo J."/>
            <person name="Valadao A."/>
            <person name="Dreschsel M."/>
            <person name="Freitas F."/>
            <person name="Vidal M."/>
            <person name="Guedes H."/>
            <person name="Rodrigues E."/>
            <person name="Meneses C."/>
            <person name="Brioso P."/>
            <person name="Pozzer L."/>
            <person name="Figueiredo D."/>
            <person name="Montano H."/>
            <person name="Junior J."/>
            <person name="Filho G."/>
            <person name="Flores V."/>
            <person name="Ferreira B."/>
            <person name="Branco A."/>
            <person name="Gonzalez P."/>
            <person name="Guillobel H."/>
            <person name="Lemos M."/>
            <person name="Seibel L."/>
            <person name="Macedo J."/>
            <person name="Alves-Ferreira M."/>
            <person name="Sachetto-Martins G."/>
            <person name="Coelho A."/>
            <person name="Santos E."/>
            <person name="Amaral G."/>
            <person name="Neves A."/>
            <person name="Pacheco A.B."/>
            <person name="Carvalho D."/>
            <person name="Lery L."/>
            <person name="Bisch P."/>
            <person name="Rossle S.C."/>
            <person name="Urmenyi T."/>
            <person name="Kruger W.V."/>
            <person name="Martins O."/>
            <person name="Baldani J.I."/>
            <person name="Ferreira P.C."/>
        </authorList>
    </citation>
    <scope>NUCLEOTIDE SEQUENCE [LARGE SCALE GENOMIC DNA]</scope>
    <source>
        <strain evidence="3">ATCC 49037 / DSM 5601 / CCUG 37298 / CIP 103539 / LMG 7603 / PAl5</strain>
    </source>
</reference>
<proteinExistence type="predicted"/>
<feature type="region of interest" description="Disordered" evidence="1">
    <location>
        <begin position="1"/>
        <end position="25"/>
    </location>
</feature>
<accession>A9HM81</accession>
<dbReference type="AlphaFoldDB" id="A9HM81"/>
<evidence type="ECO:0000313" key="2">
    <source>
        <dbReference type="EMBL" id="CAP56273.1"/>
    </source>
</evidence>
<sequence>MARGSPEKAGVRQGGTMFAGAGGARGGLAELTSAGHILARHPCRRQDGYDE</sequence>
<evidence type="ECO:0000313" key="3">
    <source>
        <dbReference type="Proteomes" id="UP000001176"/>
    </source>
</evidence>
<dbReference type="KEGG" id="gdi:GDI2330"/>
<keyword evidence="3" id="KW-1185">Reference proteome</keyword>
<evidence type="ECO:0000256" key="1">
    <source>
        <dbReference type="SAM" id="MobiDB-lite"/>
    </source>
</evidence>
<gene>
    <name evidence="2" type="ordered locus">GDI2330</name>
</gene>
<feature type="compositionally biased region" description="Basic and acidic residues" evidence="1">
    <location>
        <begin position="1"/>
        <end position="10"/>
    </location>
</feature>
<dbReference type="Proteomes" id="UP000001176">
    <property type="component" value="Chromosome"/>
</dbReference>